<name>A0A9W6XYG0_9STRA</name>
<dbReference type="AlphaFoldDB" id="A0A9W6XYG0"/>
<feature type="compositionally biased region" description="Acidic residues" evidence="1">
    <location>
        <begin position="22"/>
        <end position="33"/>
    </location>
</feature>
<feature type="region of interest" description="Disordered" evidence="1">
    <location>
        <begin position="1"/>
        <end position="41"/>
    </location>
</feature>
<comment type="caution">
    <text evidence="2">The sequence shown here is derived from an EMBL/GenBank/DDBJ whole genome shotgun (WGS) entry which is preliminary data.</text>
</comment>
<accession>A0A9W6XYG0</accession>
<evidence type="ECO:0000256" key="1">
    <source>
        <dbReference type="SAM" id="MobiDB-lite"/>
    </source>
</evidence>
<gene>
    <name evidence="2" type="ORF">Pfra01_001830000</name>
</gene>
<organism evidence="2 3">
    <name type="scientific">Phytophthora fragariaefolia</name>
    <dbReference type="NCBI Taxonomy" id="1490495"/>
    <lineage>
        <taxon>Eukaryota</taxon>
        <taxon>Sar</taxon>
        <taxon>Stramenopiles</taxon>
        <taxon>Oomycota</taxon>
        <taxon>Peronosporomycetes</taxon>
        <taxon>Peronosporales</taxon>
        <taxon>Peronosporaceae</taxon>
        <taxon>Phytophthora</taxon>
    </lineage>
</organism>
<evidence type="ECO:0000313" key="3">
    <source>
        <dbReference type="Proteomes" id="UP001165121"/>
    </source>
</evidence>
<keyword evidence="3" id="KW-1185">Reference proteome</keyword>
<protein>
    <submittedName>
        <fullName evidence="2">Unnamed protein product</fullName>
    </submittedName>
</protein>
<evidence type="ECO:0000313" key="2">
    <source>
        <dbReference type="EMBL" id="GMF47948.1"/>
    </source>
</evidence>
<reference evidence="2" key="1">
    <citation type="submission" date="2023-04" db="EMBL/GenBank/DDBJ databases">
        <title>Phytophthora fragariaefolia NBRC 109709.</title>
        <authorList>
            <person name="Ichikawa N."/>
            <person name="Sato H."/>
            <person name="Tonouchi N."/>
        </authorList>
    </citation>
    <scope>NUCLEOTIDE SEQUENCE</scope>
    <source>
        <strain evidence="2">NBRC 109709</strain>
    </source>
</reference>
<dbReference type="Proteomes" id="UP001165121">
    <property type="component" value="Unassembled WGS sequence"/>
</dbReference>
<proteinExistence type="predicted"/>
<sequence>MARLANHSSDAGHVREVMNTSGDDEWAAAEEGGEVSQRKSVHHQQFLMVVKRDDRCAADDDGRAHDAPVVDALLEDGRVPDEDEHHVECAQQRSPHSVPGHAALREVFIPEQEARAHDEHESGEGEDSREQAHGANALVQEAGALDIKGPRGTAAIKHGITSTARASTSLTAKKVSTGEMKTMALASASTIWEMA</sequence>
<dbReference type="EMBL" id="BSXT01002260">
    <property type="protein sequence ID" value="GMF47948.1"/>
    <property type="molecule type" value="Genomic_DNA"/>
</dbReference>